<dbReference type="Pfam" id="PF00022">
    <property type="entry name" value="Actin"/>
    <property type="match status" value="1"/>
</dbReference>
<feature type="region of interest" description="Disordered" evidence="1">
    <location>
        <begin position="376"/>
        <end position="413"/>
    </location>
</feature>
<dbReference type="Proteomes" id="UP000838763">
    <property type="component" value="Unassembled WGS sequence"/>
</dbReference>
<dbReference type="SUPFAM" id="SSF53067">
    <property type="entry name" value="Actin-like ATPase domain"/>
    <property type="match status" value="2"/>
</dbReference>
<dbReference type="CDD" id="cd00201">
    <property type="entry name" value="WW"/>
    <property type="match status" value="1"/>
</dbReference>
<feature type="compositionally biased region" description="Gly residues" evidence="1">
    <location>
        <begin position="591"/>
        <end position="600"/>
    </location>
</feature>
<feature type="compositionally biased region" description="Polar residues" evidence="1">
    <location>
        <begin position="666"/>
        <end position="682"/>
    </location>
</feature>
<name>A0A9P1GWF1_9PEZI</name>
<dbReference type="Pfam" id="PF00397">
    <property type="entry name" value="WW"/>
    <property type="match status" value="1"/>
</dbReference>
<dbReference type="OrthoDB" id="337660at2759"/>
<sequence length="981" mass="102959">MSAPHRSVANIRGGQGPGGSGSGITPSSPHTPARAAPSAFGSPSTLRAEEDLLVIEIGSRFGVGGGCRGRLDEAREGSRWGEDYELWRHLLIDSKPRRTALVLPASLPLPLLSTTLDLMFNTFQSPTISLLSSATMTAIAAGVRSALVVDLGWAETVVTTIYEYREVSCTRSVRGGKHLVSSLHRIIRDALREQGTTVAETDEDEVEERHILSFGECEDICTRVVWCKPSNGTAQARRGQRDGNGAGEEDGEGLATVQEQDELEHEVPSAAREAKTITIPLQTTRPPTRLKVRFSRLADACESTYFEERPGAPYTFDDEELPVHWLVYQHLLHLPLDVRAICMSRIIFTGGCSKILGLKGRAFDEVAELARTRDWDPVTGRGADARGRRQPGLSGSPAQDEDEDGVWHDAANAGPETNAIDEKLDRRKTTRVVQGELRALESLGPWAGAAWRVSSRCRRPADVDVKTQQRQSLGAGGLMRGAAGARIGRGLWGIPNNDGGPTYAPPPLPAGWIAQWDGASRKYYFVQLSTGDSQWETPTEAAPTGVTPGPNVDHPYGTPPLAEIITHPDGSQTRKHPDGTMEPVLPTDGSRGMGDGTGDRGFGSMAFNLLAGGNKKQSQQSSSPLGLAGQLIGSVAGGGGHGGSSSGGKNSGAGKLVGALASNLFSSGGSGSKPPQNYHGDTSSSSHSNNAHGAAAGGLMGGVASFLGGGKHNQSGQNFGYSGAGTGGTYSGQEPPSSYQAPTGGSAAPLRARIRSLSRISLPRPSSLMITILLLPARIIISPAMDPGKDKDRVMAKAKAKGMAVRTTARVTDRVMARARARATVRDTDLPGPTLDTALDSLATDNNSISSNKAPTTMALLPASPATAVPRAKGKEGTVVLRAMAKVVMAALQAKVKVATAVLKAKARAAMVGLRARAKPSYGAPPSQSSYGSSNQPSYGQPPTHYGGSGAGSHTGQSYQPPSQYGSGNSNSQQFGNNPQF</sequence>
<feature type="compositionally biased region" description="Polar residues" evidence="1">
    <location>
        <begin position="734"/>
        <end position="743"/>
    </location>
</feature>
<feature type="compositionally biased region" description="Low complexity" evidence="1">
    <location>
        <begin position="683"/>
        <end position="694"/>
    </location>
</feature>
<dbReference type="InterPro" id="IPR001202">
    <property type="entry name" value="WW_dom"/>
</dbReference>
<organism evidence="3 4">
    <name type="scientific">Parascedosporium putredinis</name>
    <dbReference type="NCBI Taxonomy" id="1442378"/>
    <lineage>
        <taxon>Eukaryota</taxon>
        <taxon>Fungi</taxon>
        <taxon>Dikarya</taxon>
        <taxon>Ascomycota</taxon>
        <taxon>Pezizomycotina</taxon>
        <taxon>Sordariomycetes</taxon>
        <taxon>Hypocreomycetidae</taxon>
        <taxon>Microascales</taxon>
        <taxon>Microascaceae</taxon>
        <taxon>Parascedosporium</taxon>
    </lineage>
</organism>
<feature type="region of interest" description="Disordered" evidence="1">
    <location>
        <begin position="917"/>
        <end position="981"/>
    </location>
</feature>
<comment type="caution">
    <text evidence="3">The sequence shown here is derived from an EMBL/GenBank/DDBJ whole genome shotgun (WGS) entry which is preliminary data.</text>
</comment>
<dbReference type="SUPFAM" id="SSF51045">
    <property type="entry name" value="WW domain"/>
    <property type="match status" value="1"/>
</dbReference>
<dbReference type="InterPro" id="IPR043129">
    <property type="entry name" value="ATPase_NBD"/>
</dbReference>
<feature type="region of interest" description="Disordered" evidence="1">
    <location>
        <begin position="567"/>
        <end position="600"/>
    </location>
</feature>
<keyword evidence="4" id="KW-1185">Reference proteome</keyword>
<evidence type="ECO:0000259" key="2">
    <source>
        <dbReference type="PROSITE" id="PS50020"/>
    </source>
</evidence>
<feature type="region of interest" description="Disordered" evidence="1">
    <location>
        <begin position="233"/>
        <end position="253"/>
    </location>
</feature>
<reference evidence="3" key="1">
    <citation type="submission" date="2022-11" db="EMBL/GenBank/DDBJ databases">
        <authorList>
            <person name="Scott C."/>
            <person name="Bruce N."/>
        </authorList>
    </citation>
    <scope>NUCLEOTIDE SEQUENCE</scope>
</reference>
<dbReference type="PROSITE" id="PS01159">
    <property type="entry name" value="WW_DOMAIN_1"/>
    <property type="match status" value="1"/>
</dbReference>
<evidence type="ECO:0000313" key="3">
    <source>
        <dbReference type="EMBL" id="CAI4211547.1"/>
    </source>
</evidence>
<feature type="compositionally biased region" description="Low complexity" evidence="1">
    <location>
        <begin position="961"/>
        <end position="981"/>
    </location>
</feature>
<gene>
    <name evidence="3" type="ORF">PPNO1_LOCUS1329</name>
</gene>
<feature type="compositionally biased region" description="Gly residues" evidence="1">
    <location>
        <begin position="13"/>
        <end position="22"/>
    </location>
</feature>
<feature type="region of interest" description="Disordered" evidence="1">
    <location>
        <begin position="1"/>
        <end position="43"/>
    </location>
</feature>
<feature type="compositionally biased region" description="Low complexity" evidence="1">
    <location>
        <begin position="921"/>
        <end position="941"/>
    </location>
</feature>
<dbReference type="EMBL" id="CALLCH030000002">
    <property type="protein sequence ID" value="CAI4211547.1"/>
    <property type="molecule type" value="Genomic_DNA"/>
</dbReference>
<evidence type="ECO:0000313" key="4">
    <source>
        <dbReference type="Proteomes" id="UP000838763"/>
    </source>
</evidence>
<dbReference type="InterPro" id="IPR004000">
    <property type="entry name" value="Actin"/>
</dbReference>
<protein>
    <recommendedName>
        <fullName evidence="2">WW domain-containing protein</fullName>
    </recommendedName>
</protein>
<proteinExistence type="predicted"/>
<dbReference type="Gene3D" id="3.30.420.40">
    <property type="match status" value="2"/>
</dbReference>
<dbReference type="Gene3D" id="2.20.70.10">
    <property type="match status" value="1"/>
</dbReference>
<evidence type="ECO:0000256" key="1">
    <source>
        <dbReference type="SAM" id="MobiDB-lite"/>
    </source>
</evidence>
<dbReference type="Gene3D" id="3.90.640.10">
    <property type="entry name" value="Actin, Chain A, domain 4"/>
    <property type="match status" value="1"/>
</dbReference>
<dbReference type="AlphaFoldDB" id="A0A9P1GWF1"/>
<accession>A0A9P1GWF1</accession>
<feature type="region of interest" description="Disordered" evidence="1">
    <location>
        <begin position="717"/>
        <end position="747"/>
    </location>
</feature>
<dbReference type="PROSITE" id="PS50020">
    <property type="entry name" value="WW_DOMAIN_2"/>
    <property type="match status" value="1"/>
</dbReference>
<feature type="domain" description="WW" evidence="2">
    <location>
        <begin position="506"/>
        <end position="540"/>
    </location>
</feature>
<dbReference type="SMART" id="SM00456">
    <property type="entry name" value="WW"/>
    <property type="match status" value="1"/>
</dbReference>
<dbReference type="PANTHER" id="PTHR11937">
    <property type="entry name" value="ACTIN"/>
    <property type="match status" value="1"/>
</dbReference>
<feature type="region of interest" description="Disordered" evidence="1">
    <location>
        <begin position="666"/>
        <end position="694"/>
    </location>
</feature>
<feature type="compositionally biased region" description="Low complexity" evidence="1">
    <location>
        <begin position="23"/>
        <end position="32"/>
    </location>
</feature>
<dbReference type="InterPro" id="IPR036020">
    <property type="entry name" value="WW_dom_sf"/>
</dbReference>